<dbReference type="SUPFAM" id="SSF51569">
    <property type="entry name" value="Aldolase"/>
    <property type="match status" value="1"/>
</dbReference>
<sequence length="148" mass="15830">MRPLPMGIYTPLPCFFDDNEDIELFQLLTRSKVIAKAGTIPVVSGSMGEAIHLNREEKKTIIRLARVALDEMSLHGIPIVAGAGGASTRESIQLCKDAAEAGADYVMVIPPGYYAGALLADTTAIKKFFVDIAEASPLPVSVLPRSSE</sequence>
<comment type="caution">
    <text evidence="2">The sequence shown here is derived from an EMBL/GenBank/DDBJ whole genome shotgun (WGS) entry which is preliminary data.</text>
</comment>
<dbReference type="InterPro" id="IPR002220">
    <property type="entry name" value="DapA-like"/>
</dbReference>
<keyword evidence="3" id="KW-1185">Reference proteome</keyword>
<protein>
    <recommendedName>
        <fullName evidence="4">4-hydroxy-2-oxoglutarate aldolase, mitochondrial</fullName>
    </recommendedName>
</protein>
<dbReference type="InterPro" id="IPR013785">
    <property type="entry name" value="Aldolase_TIM"/>
</dbReference>
<evidence type="ECO:0000313" key="3">
    <source>
        <dbReference type="Proteomes" id="UP001220324"/>
    </source>
</evidence>
<dbReference type="Gene3D" id="3.20.20.70">
    <property type="entry name" value="Aldolase class I"/>
    <property type="match status" value="1"/>
</dbReference>
<keyword evidence="1" id="KW-0456">Lyase</keyword>
<proteinExistence type="predicted"/>
<dbReference type="CDD" id="cd00408">
    <property type="entry name" value="DHDPS-like"/>
    <property type="match status" value="1"/>
</dbReference>
<gene>
    <name evidence="2" type="ORF">N7494_004383</name>
</gene>
<evidence type="ECO:0000256" key="1">
    <source>
        <dbReference type="ARBA" id="ARBA00023239"/>
    </source>
</evidence>
<accession>A0AAD6D0J5</accession>
<organism evidence="2 3">
    <name type="scientific">Penicillium frequentans</name>
    <dbReference type="NCBI Taxonomy" id="3151616"/>
    <lineage>
        <taxon>Eukaryota</taxon>
        <taxon>Fungi</taxon>
        <taxon>Dikarya</taxon>
        <taxon>Ascomycota</taxon>
        <taxon>Pezizomycotina</taxon>
        <taxon>Eurotiomycetes</taxon>
        <taxon>Eurotiomycetidae</taxon>
        <taxon>Eurotiales</taxon>
        <taxon>Aspergillaceae</taxon>
        <taxon>Penicillium</taxon>
    </lineage>
</organism>
<dbReference type="AlphaFoldDB" id="A0AAD6D0J5"/>
<evidence type="ECO:0000313" key="2">
    <source>
        <dbReference type="EMBL" id="KAJ5546798.1"/>
    </source>
</evidence>
<name>A0AAD6D0J5_9EURO</name>
<reference evidence="2 3" key="1">
    <citation type="journal article" date="2023" name="IMA Fungus">
        <title>Comparative genomic study of the Penicillium genus elucidates a diverse pangenome and 15 lateral gene transfer events.</title>
        <authorList>
            <person name="Petersen C."/>
            <person name="Sorensen T."/>
            <person name="Nielsen M.R."/>
            <person name="Sondergaard T.E."/>
            <person name="Sorensen J.L."/>
            <person name="Fitzpatrick D.A."/>
            <person name="Frisvad J.C."/>
            <person name="Nielsen K.L."/>
        </authorList>
    </citation>
    <scope>NUCLEOTIDE SEQUENCE [LARGE SCALE GENOMIC DNA]</scope>
    <source>
        <strain evidence="2 3">IBT 35679</strain>
    </source>
</reference>
<dbReference type="PANTHER" id="PTHR12128">
    <property type="entry name" value="DIHYDRODIPICOLINATE SYNTHASE"/>
    <property type="match status" value="1"/>
</dbReference>
<dbReference type="GO" id="GO:0008840">
    <property type="term" value="F:4-hydroxy-tetrahydrodipicolinate synthase activity"/>
    <property type="evidence" value="ECO:0007669"/>
    <property type="project" value="TreeGrafter"/>
</dbReference>
<dbReference type="Proteomes" id="UP001220324">
    <property type="component" value="Unassembled WGS sequence"/>
</dbReference>
<dbReference type="PANTHER" id="PTHR12128:SF66">
    <property type="entry name" value="4-HYDROXY-2-OXOGLUTARATE ALDOLASE, MITOCHONDRIAL"/>
    <property type="match status" value="1"/>
</dbReference>
<dbReference type="EMBL" id="JAQIZZ010000003">
    <property type="protein sequence ID" value="KAJ5546798.1"/>
    <property type="molecule type" value="Genomic_DNA"/>
</dbReference>
<evidence type="ECO:0008006" key="4">
    <source>
        <dbReference type="Google" id="ProtNLM"/>
    </source>
</evidence>
<dbReference type="PRINTS" id="PR00146">
    <property type="entry name" value="DHPICSNTHASE"/>
</dbReference>
<dbReference type="Pfam" id="PF00701">
    <property type="entry name" value="DHDPS"/>
    <property type="match status" value="1"/>
</dbReference>